<comment type="caution">
    <text evidence="4">The sequence shown here is derived from an EMBL/GenBank/DDBJ whole genome shotgun (WGS) entry which is preliminary data.</text>
</comment>
<dbReference type="RefSeq" id="XP_058328097.1">
    <property type="nucleotide sequence ID" value="XM_058477752.1"/>
</dbReference>
<dbReference type="OrthoDB" id="4366473at2759"/>
<dbReference type="SUPFAM" id="SSF75304">
    <property type="entry name" value="Amidase signature (AS) enzymes"/>
    <property type="match status" value="2"/>
</dbReference>
<dbReference type="PANTHER" id="PTHR46072">
    <property type="entry name" value="AMIDASE-RELATED-RELATED"/>
    <property type="match status" value="1"/>
</dbReference>
<reference evidence="4" key="1">
    <citation type="submission" date="2022-11" db="EMBL/GenBank/DDBJ databases">
        <authorList>
            <person name="Petersen C."/>
        </authorList>
    </citation>
    <scope>NUCLEOTIDE SEQUENCE</scope>
    <source>
        <strain evidence="4">IBT 19713</strain>
    </source>
</reference>
<protein>
    <submittedName>
        <fullName evidence="4">Amidase</fullName>
    </submittedName>
</protein>
<evidence type="ECO:0000313" key="4">
    <source>
        <dbReference type="EMBL" id="KAJ5223914.1"/>
    </source>
</evidence>
<dbReference type="InterPro" id="IPR023631">
    <property type="entry name" value="Amidase_dom"/>
</dbReference>
<evidence type="ECO:0000256" key="1">
    <source>
        <dbReference type="ARBA" id="ARBA00009199"/>
    </source>
</evidence>
<gene>
    <name evidence="4" type="ORF">N7468_008456</name>
</gene>
<dbReference type="PANTHER" id="PTHR46072:SF5">
    <property type="entry name" value="GENERAL AMIDASE-C"/>
    <property type="match status" value="1"/>
</dbReference>
<dbReference type="Proteomes" id="UP001150941">
    <property type="component" value="Unassembled WGS sequence"/>
</dbReference>
<name>A0A9W9NSL9_9EURO</name>
<accession>A0A9W9NSL9</accession>
<dbReference type="GeneID" id="83205055"/>
<feature type="domain" description="Amidase" evidence="3">
    <location>
        <begin position="130"/>
        <end position="210"/>
    </location>
</feature>
<organism evidence="4 5">
    <name type="scientific">Penicillium chermesinum</name>
    <dbReference type="NCBI Taxonomy" id="63820"/>
    <lineage>
        <taxon>Eukaryota</taxon>
        <taxon>Fungi</taxon>
        <taxon>Dikarya</taxon>
        <taxon>Ascomycota</taxon>
        <taxon>Pezizomycotina</taxon>
        <taxon>Eurotiomycetes</taxon>
        <taxon>Eurotiomycetidae</taxon>
        <taxon>Eurotiales</taxon>
        <taxon>Aspergillaceae</taxon>
        <taxon>Penicillium</taxon>
    </lineage>
</organism>
<evidence type="ECO:0000256" key="2">
    <source>
        <dbReference type="ARBA" id="ARBA00022801"/>
    </source>
</evidence>
<proteinExistence type="inferred from homology"/>
<dbReference type="EMBL" id="JAPQKS010000006">
    <property type="protein sequence ID" value="KAJ5223914.1"/>
    <property type="molecule type" value="Genomic_DNA"/>
</dbReference>
<dbReference type="GO" id="GO:0016787">
    <property type="term" value="F:hydrolase activity"/>
    <property type="evidence" value="ECO:0007669"/>
    <property type="project" value="UniProtKB-KW"/>
</dbReference>
<dbReference type="AlphaFoldDB" id="A0A9W9NSL9"/>
<keyword evidence="5" id="KW-1185">Reference proteome</keyword>
<keyword evidence="2" id="KW-0378">Hydrolase</keyword>
<dbReference type="Gene3D" id="3.90.1300.10">
    <property type="entry name" value="Amidase signature (AS) domain"/>
    <property type="match status" value="2"/>
</dbReference>
<reference evidence="4" key="2">
    <citation type="journal article" date="2023" name="IMA Fungus">
        <title>Comparative genomic study of the Penicillium genus elucidates a diverse pangenome and 15 lateral gene transfer events.</title>
        <authorList>
            <person name="Petersen C."/>
            <person name="Sorensen T."/>
            <person name="Nielsen M.R."/>
            <person name="Sondergaard T.E."/>
            <person name="Sorensen J.L."/>
            <person name="Fitzpatrick D.A."/>
            <person name="Frisvad J.C."/>
            <person name="Nielsen K.L."/>
        </authorList>
    </citation>
    <scope>NUCLEOTIDE SEQUENCE</scope>
    <source>
        <strain evidence="4">IBT 19713</strain>
    </source>
</reference>
<sequence length="355" mass="39703">MVETWETLVAKKQAEAADKIPSAWRLPSEYTVDVSETSSLNVLDIPRRSGLLSEKQLEITETNDATSLLEKIRKQELSAYEVTEAFCIRAAIAQQLTCCLTETLFDRALNRAKELDDHLTKTGQVVGPLHDPWRLDSSVISSPWREVKPKSTFRLGLIVEDSHFPIHPPVQRTLNEAVKKLEAAGHEIVALNPPSIRDALVLAFRMFAMDPEETAFKHIAASGEPTIPALASTALPHEYLEEEHLPRLLTLYTSWGPSESSSKRSSGRSSRKHKWMRLSCQVLWNVMDYPASIVPFGKADKAADAPFVRDVYYKPPYKPDEIEGAPCCVQVVTRNMQDEELVNVTRAVADVLGSQ</sequence>
<comment type="similarity">
    <text evidence="1">Belongs to the amidase family.</text>
</comment>
<evidence type="ECO:0000259" key="3">
    <source>
        <dbReference type="Pfam" id="PF01425"/>
    </source>
</evidence>
<dbReference type="InterPro" id="IPR036928">
    <property type="entry name" value="AS_sf"/>
</dbReference>
<evidence type="ECO:0000313" key="5">
    <source>
        <dbReference type="Proteomes" id="UP001150941"/>
    </source>
</evidence>
<dbReference type="Pfam" id="PF01425">
    <property type="entry name" value="Amidase"/>
    <property type="match status" value="1"/>
</dbReference>